<dbReference type="Proteomes" id="UP000235672">
    <property type="component" value="Unassembled WGS sequence"/>
</dbReference>
<feature type="transmembrane region" description="Helical" evidence="1">
    <location>
        <begin position="21"/>
        <end position="40"/>
    </location>
</feature>
<dbReference type="OrthoDB" id="2157530at2759"/>
<keyword evidence="1" id="KW-0472">Membrane</keyword>
<dbReference type="STRING" id="1745343.A0A2J6PKZ7"/>
<dbReference type="InterPro" id="IPR010730">
    <property type="entry name" value="HET"/>
</dbReference>
<dbReference type="PANTHER" id="PTHR24148:SF64">
    <property type="entry name" value="HETEROKARYON INCOMPATIBILITY DOMAIN-CONTAINING PROTEIN"/>
    <property type="match status" value="1"/>
</dbReference>
<name>A0A2J6PKZ7_9HELO</name>
<dbReference type="EMBL" id="KZ613520">
    <property type="protein sequence ID" value="PMD14705.1"/>
    <property type="molecule type" value="Genomic_DNA"/>
</dbReference>
<evidence type="ECO:0000256" key="1">
    <source>
        <dbReference type="SAM" id="Phobius"/>
    </source>
</evidence>
<evidence type="ECO:0000259" key="2">
    <source>
        <dbReference type="Pfam" id="PF06985"/>
    </source>
</evidence>
<dbReference type="PANTHER" id="PTHR24148">
    <property type="entry name" value="ANKYRIN REPEAT DOMAIN-CONTAINING PROTEIN 39 HOMOLOG-RELATED"/>
    <property type="match status" value="1"/>
</dbReference>
<sequence>MPVLLLVYGWHYLGGRPIRHIKWIFLIFHNILYLLIGSTISTSKIVTRATFLLLQRVWDFFSRDDEHLVFPRYTHEPLWDKRSIRLLHLSRGSPFGRVRYKLTVHGIDSRPSYEAISYTWGDPTFCRPIIIDDCELMVTSNAFDVLQQRATFWKVRTIWIDSICINQDDENEKSIQSPLMREIYSRASSVLVWLGSQPDSRIAMSFLANLHRRLRLGGLEGSELKTILQIGTTSPNWPALFTLLNHSYWTRSWVIQEIAVAETVNIFYGNAILSWDFFSSTIEMLHTQDVGGLFIVSSIVAPPRTMPFRGAGCIRSISRIRSTIKQQSGMELIELLYYSAKSDSTLAKDKIFALLGMADTAAQSALSGMYRRKVQDIFVAATCFLFSQRDPLRVLYHAGIGHPRKTPDLPSWAVDWSSPSGSRNFWRPPDFLPYRASGANVLQLSVHSTLPLIEIRGQCIDEMGERYGRVWYDVAMDETSSLLEKAKNRMLAQQDAISIVNSLESTAGLYCNGQSREEALWRTLIGDRGYGTRPAPAHYRESYEASQRIFAGARGTILSEEVSNNILHETYPGIPLEHLPAKVQADDVTARKFHTGMGEGLHQRKFAVSKKEGYFMLVPELAKPGDLICVFVGAQTPFLVRHVGGNGMGDQRYELVGECYVHGIMDGEVVFEEDLQTFILV</sequence>
<dbReference type="Pfam" id="PF06985">
    <property type="entry name" value="HET"/>
    <property type="match status" value="1"/>
</dbReference>
<protein>
    <submittedName>
        <fullName evidence="3">HET-domain-containing protein</fullName>
    </submittedName>
</protein>
<accession>A0A2J6PKZ7</accession>
<gene>
    <name evidence="3" type="ORF">NA56DRAFT_650805</name>
</gene>
<dbReference type="InterPro" id="IPR052895">
    <property type="entry name" value="HetReg/Transcr_Mod"/>
</dbReference>
<feature type="domain" description="Heterokaryon incompatibility" evidence="2">
    <location>
        <begin position="113"/>
        <end position="257"/>
    </location>
</feature>
<evidence type="ECO:0000313" key="4">
    <source>
        <dbReference type="Proteomes" id="UP000235672"/>
    </source>
</evidence>
<proteinExistence type="predicted"/>
<keyword evidence="1" id="KW-1133">Transmembrane helix</keyword>
<evidence type="ECO:0000313" key="3">
    <source>
        <dbReference type="EMBL" id="PMD14705.1"/>
    </source>
</evidence>
<dbReference type="Pfam" id="PF26639">
    <property type="entry name" value="Het-6_barrel"/>
    <property type="match status" value="1"/>
</dbReference>
<keyword evidence="4" id="KW-1185">Reference proteome</keyword>
<organism evidence="3 4">
    <name type="scientific">Hyaloscypha hepaticicola</name>
    <dbReference type="NCBI Taxonomy" id="2082293"/>
    <lineage>
        <taxon>Eukaryota</taxon>
        <taxon>Fungi</taxon>
        <taxon>Dikarya</taxon>
        <taxon>Ascomycota</taxon>
        <taxon>Pezizomycotina</taxon>
        <taxon>Leotiomycetes</taxon>
        <taxon>Helotiales</taxon>
        <taxon>Hyaloscyphaceae</taxon>
        <taxon>Hyaloscypha</taxon>
    </lineage>
</organism>
<keyword evidence="1" id="KW-0812">Transmembrane</keyword>
<reference evidence="3 4" key="1">
    <citation type="submission" date="2016-05" db="EMBL/GenBank/DDBJ databases">
        <title>A degradative enzymes factory behind the ericoid mycorrhizal symbiosis.</title>
        <authorList>
            <consortium name="DOE Joint Genome Institute"/>
            <person name="Martino E."/>
            <person name="Morin E."/>
            <person name="Grelet G."/>
            <person name="Kuo A."/>
            <person name="Kohler A."/>
            <person name="Daghino S."/>
            <person name="Barry K."/>
            <person name="Choi C."/>
            <person name="Cichocki N."/>
            <person name="Clum A."/>
            <person name="Copeland A."/>
            <person name="Hainaut M."/>
            <person name="Haridas S."/>
            <person name="Labutti K."/>
            <person name="Lindquist E."/>
            <person name="Lipzen A."/>
            <person name="Khouja H.-R."/>
            <person name="Murat C."/>
            <person name="Ohm R."/>
            <person name="Olson A."/>
            <person name="Spatafora J."/>
            <person name="Veneault-Fourrey C."/>
            <person name="Henrissat B."/>
            <person name="Grigoriev I."/>
            <person name="Martin F."/>
            <person name="Perotto S."/>
        </authorList>
    </citation>
    <scope>NUCLEOTIDE SEQUENCE [LARGE SCALE GENOMIC DNA]</scope>
    <source>
        <strain evidence="3 4">UAMH 7357</strain>
    </source>
</reference>
<dbReference type="AlphaFoldDB" id="A0A2J6PKZ7"/>